<evidence type="ECO:0000313" key="2">
    <source>
        <dbReference type="Proteomes" id="UP000004625"/>
    </source>
</evidence>
<gene>
    <name evidence="1" type="ORF">HMPREF9103_00400</name>
</gene>
<reference evidence="1 2" key="1">
    <citation type="submission" date="2011-09" db="EMBL/GenBank/DDBJ databases">
        <authorList>
            <person name="Weinstock G."/>
            <person name="Sodergren E."/>
            <person name="Clifton S."/>
            <person name="Fulton L."/>
            <person name="Fulton B."/>
            <person name="Courtney L."/>
            <person name="Fronick C."/>
            <person name="Harrison M."/>
            <person name="Strong C."/>
            <person name="Farmer C."/>
            <person name="Delahaunty K."/>
            <person name="Markovic C."/>
            <person name="Hall O."/>
            <person name="Minx P."/>
            <person name="Tomlinson C."/>
            <person name="Mitreva M."/>
            <person name="Hou S."/>
            <person name="Chen J."/>
            <person name="Wollam A."/>
            <person name="Pepin K.H."/>
            <person name="Johnson M."/>
            <person name="Bhonagiri V."/>
            <person name="Zhang X."/>
            <person name="Suruliraj S."/>
            <person name="Warren W."/>
            <person name="Chinwalla A."/>
            <person name="Mardis E.R."/>
            <person name="Wilson R.K."/>
        </authorList>
    </citation>
    <scope>NUCLEOTIDE SEQUENCE [LARGE SCALE GENOMIC DNA]</scope>
    <source>
        <strain evidence="1 2">F0439</strain>
    </source>
</reference>
<organism evidence="1 2">
    <name type="scientific">Lentilactobacillus parafarraginis F0439</name>
    <dbReference type="NCBI Taxonomy" id="797515"/>
    <lineage>
        <taxon>Bacteria</taxon>
        <taxon>Bacillati</taxon>
        <taxon>Bacillota</taxon>
        <taxon>Bacilli</taxon>
        <taxon>Lactobacillales</taxon>
        <taxon>Lactobacillaceae</taxon>
        <taxon>Lentilactobacillus</taxon>
    </lineage>
</organism>
<name>G9ZL02_9LACO</name>
<dbReference type="Proteomes" id="UP000004625">
    <property type="component" value="Unassembled WGS sequence"/>
</dbReference>
<evidence type="ECO:0000313" key="1">
    <source>
        <dbReference type="EMBL" id="EHM00761.1"/>
    </source>
</evidence>
<dbReference type="HOGENOM" id="CLU_3253282_0_0_9"/>
<sequence length="42" mass="4836">MKRLALKFCVFSKKSLKKSPPLALTMISFLTEAVFKGFHLMF</sequence>
<proteinExistence type="predicted"/>
<accession>G9ZL02</accession>
<dbReference type="EMBL" id="AGEY01000021">
    <property type="protein sequence ID" value="EHM00761.1"/>
    <property type="molecule type" value="Genomic_DNA"/>
</dbReference>
<comment type="caution">
    <text evidence="1">The sequence shown here is derived from an EMBL/GenBank/DDBJ whole genome shotgun (WGS) entry which is preliminary data.</text>
</comment>
<protein>
    <submittedName>
        <fullName evidence="1">Uncharacterized protein</fullName>
    </submittedName>
</protein>
<dbReference type="AlphaFoldDB" id="G9ZL02"/>
<keyword evidence="2" id="KW-1185">Reference proteome</keyword>